<name>A0A2I0CQ80_9PSED</name>
<accession>A0A2I0CQ80</accession>
<evidence type="ECO:0000313" key="5">
    <source>
        <dbReference type="Proteomes" id="UP000242861"/>
    </source>
</evidence>
<evidence type="ECO:0000256" key="2">
    <source>
        <dbReference type="SAM" id="Phobius"/>
    </source>
</evidence>
<dbReference type="GO" id="GO:0003677">
    <property type="term" value="F:DNA binding"/>
    <property type="evidence" value="ECO:0007669"/>
    <property type="project" value="InterPro"/>
</dbReference>
<dbReference type="RefSeq" id="WP_101193475.1">
    <property type="nucleotide sequence ID" value="NZ_PIYS01000015.1"/>
</dbReference>
<feature type="transmembrane region" description="Helical" evidence="2">
    <location>
        <begin position="113"/>
        <end position="133"/>
    </location>
</feature>
<dbReference type="Pfam" id="PF13413">
    <property type="entry name" value="HTH_25"/>
    <property type="match status" value="1"/>
</dbReference>
<keyword evidence="2" id="KW-1133">Transmembrane helix</keyword>
<sequence length="362" mass="38252">MNTPQAPEQAVVRSNPGDTLRQAREAAGLRVADIARDLNLTEHVLRLVEAGEFERLPGHTFARGYVRAYAKRLGLDQNRLALEFDQYTGTDASGSAVHSITAISEPARRSQHVMRAVTFILLLCLAGLAFFWWQEQRPQRQEQPDALAQIEVEAADGTLEIHSLDAEPENEALASELEDQAQAAAMLLPEQPTPASVEALTQDSSEPATQPASAPTPVVVAAARQEAPVTLPVAPVAPVAPVVAAQPAVSPAAALIAADQAQNQAAAPQVSVSEPVVPALPAGHGQVSLQFAADCWIQLSDAQGQVLASGLKRAGEQLNLTGQAPLELRLGYARGASVSYNGQAIDLAPFTHGETARVRLGQ</sequence>
<gene>
    <name evidence="4" type="ORF">CW360_09080</name>
</gene>
<dbReference type="AlphaFoldDB" id="A0A2I0CQ80"/>
<comment type="caution">
    <text evidence="4">The sequence shown here is derived from an EMBL/GenBank/DDBJ whole genome shotgun (WGS) entry which is preliminary data.</text>
</comment>
<dbReference type="Pfam" id="PF13464">
    <property type="entry name" value="RodZ_C"/>
    <property type="match status" value="1"/>
</dbReference>
<dbReference type="InterPro" id="IPR025194">
    <property type="entry name" value="RodZ-like_C"/>
</dbReference>
<feature type="region of interest" description="Disordered" evidence="1">
    <location>
        <begin position="194"/>
        <end position="215"/>
    </location>
</feature>
<feature type="compositionally biased region" description="Low complexity" evidence="1">
    <location>
        <begin position="204"/>
        <end position="215"/>
    </location>
</feature>
<protein>
    <submittedName>
        <fullName evidence="4">DUF4115 domain-containing protein</fullName>
    </submittedName>
</protein>
<dbReference type="EMBL" id="PIYS01000015">
    <property type="protein sequence ID" value="PKF71294.1"/>
    <property type="molecule type" value="Genomic_DNA"/>
</dbReference>
<evidence type="ECO:0000256" key="1">
    <source>
        <dbReference type="SAM" id="MobiDB-lite"/>
    </source>
</evidence>
<evidence type="ECO:0000313" key="4">
    <source>
        <dbReference type="EMBL" id="PKF71294.1"/>
    </source>
</evidence>
<dbReference type="InterPro" id="IPR010982">
    <property type="entry name" value="Lambda_DNA-bd_dom_sf"/>
</dbReference>
<reference evidence="5" key="1">
    <citation type="submission" date="2017-12" db="EMBL/GenBank/DDBJ databases">
        <authorList>
            <person name="Yu X.-Y."/>
        </authorList>
    </citation>
    <scope>NUCLEOTIDE SEQUENCE [LARGE SCALE GENOMIC DNA]</scope>
    <source>
        <strain evidence="5">ZYSR67-Z</strain>
    </source>
</reference>
<feature type="domain" description="Cytoskeleton protein RodZ-like C-terminal" evidence="3">
    <location>
        <begin position="289"/>
        <end position="358"/>
    </location>
</feature>
<dbReference type="Gene3D" id="1.10.260.40">
    <property type="entry name" value="lambda repressor-like DNA-binding domains"/>
    <property type="match status" value="1"/>
</dbReference>
<dbReference type="PANTHER" id="PTHR34475">
    <property type="match status" value="1"/>
</dbReference>
<dbReference type="PANTHER" id="PTHR34475:SF1">
    <property type="entry name" value="CYTOSKELETON PROTEIN RODZ"/>
    <property type="match status" value="1"/>
</dbReference>
<keyword evidence="2" id="KW-0812">Transmembrane</keyword>
<dbReference type="Proteomes" id="UP000242861">
    <property type="component" value="Unassembled WGS sequence"/>
</dbReference>
<dbReference type="InterPro" id="IPR001387">
    <property type="entry name" value="Cro/C1-type_HTH"/>
</dbReference>
<dbReference type="InterPro" id="IPR050400">
    <property type="entry name" value="Bact_Cytoskel_RodZ"/>
</dbReference>
<keyword evidence="2" id="KW-0472">Membrane</keyword>
<organism evidence="4 5">
    <name type="scientific">Pseudomonas fluvialis</name>
    <dbReference type="NCBI Taxonomy" id="1793966"/>
    <lineage>
        <taxon>Bacteria</taxon>
        <taxon>Pseudomonadati</taxon>
        <taxon>Pseudomonadota</taxon>
        <taxon>Gammaproteobacteria</taxon>
        <taxon>Pseudomonadales</taxon>
        <taxon>Pseudomonadaceae</taxon>
        <taxon>Pseudomonas</taxon>
    </lineage>
</organism>
<dbReference type="CDD" id="cd00093">
    <property type="entry name" value="HTH_XRE"/>
    <property type="match status" value="1"/>
</dbReference>
<evidence type="ECO:0000259" key="3">
    <source>
        <dbReference type="Pfam" id="PF13464"/>
    </source>
</evidence>
<proteinExistence type="predicted"/>